<keyword evidence="9" id="KW-0931">ER-Golgi transport</keyword>
<evidence type="ECO:0000313" key="12">
    <source>
        <dbReference type="Proteomes" id="UP001300502"/>
    </source>
</evidence>
<dbReference type="GO" id="GO:0031201">
    <property type="term" value="C:SNARE complex"/>
    <property type="evidence" value="ECO:0007669"/>
    <property type="project" value="TreeGrafter"/>
</dbReference>
<evidence type="ECO:0000313" key="11">
    <source>
        <dbReference type="EMBL" id="KAK4528730.1"/>
    </source>
</evidence>
<proteinExistence type="inferred from homology"/>
<evidence type="ECO:0000256" key="7">
    <source>
        <dbReference type="ARBA" id="ARBA00023034"/>
    </source>
</evidence>
<keyword evidence="3 9" id="KW-0813">Transport</keyword>
<evidence type="ECO:0000256" key="9">
    <source>
        <dbReference type="PIRNR" id="PIRNR027109"/>
    </source>
</evidence>
<dbReference type="GO" id="GO:0048219">
    <property type="term" value="P:inter-Golgi cisterna vesicle-mediated transport"/>
    <property type="evidence" value="ECO:0007669"/>
    <property type="project" value="TreeGrafter"/>
</dbReference>
<organism evidence="11 12">
    <name type="scientific">Galdieria yellowstonensis</name>
    <dbReference type="NCBI Taxonomy" id="3028027"/>
    <lineage>
        <taxon>Eukaryota</taxon>
        <taxon>Rhodophyta</taxon>
        <taxon>Bangiophyceae</taxon>
        <taxon>Galdieriales</taxon>
        <taxon>Galdieriaceae</taxon>
        <taxon>Galdieria</taxon>
    </lineage>
</organism>
<keyword evidence="7 9" id="KW-0333">Golgi apparatus</keyword>
<comment type="similarity">
    <text evidence="2 9">Belongs to the GOSR1 family.</text>
</comment>
<sequence>MESNGGGGGTTRLSSSSYGWEALGKEARRLESEIDSKLVTYASFTRAESRNSFAGNKNVVADEQKLSADLEQLLKRLGQVNESMGRFLASSNNISLSQSHALERHQEILSDYIQEFRKSKAAFRSWLEKMDLLETNSNRGGIPPPSPQLSSQEDMLWKERNSLAASERGADMAINQGLAVREDLARQRQIFANMVTRMEHVSEKLPRLNRLIGHIRRRKRRDLIVLCSVVALLMLLTLFWRIF</sequence>
<dbReference type="GO" id="GO:0015031">
    <property type="term" value="P:protein transport"/>
    <property type="evidence" value="ECO:0007669"/>
    <property type="project" value="UniProtKB-KW"/>
</dbReference>
<dbReference type="InterPro" id="IPR023601">
    <property type="entry name" value="Golgi_SNAP_su1"/>
</dbReference>
<evidence type="ECO:0000256" key="4">
    <source>
        <dbReference type="ARBA" id="ARBA00022692"/>
    </source>
</evidence>
<feature type="transmembrane region" description="Helical" evidence="10">
    <location>
        <begin position="223"/>
        <end position="242"/>
    </location>
</feature>
<dbReference type="AlphaFoldDB" id="A0AAV9IMH1"/>
<evidence type="ECO:0000256" key="3">
    <source>
        <dbReference type="ARBA" id="ARBA00022448"/>
    </source>
</evidence>
<evidence type="ECO:0000256" key="1">
    <source>
        <dbReference type="ARBA" id="ARBA00004409"/>
    </source>
</evidence>
<evidence type="ECO:0000256" key="10">
    <source>
        <dbReference type="SAM" id="Phobius"/>
    </source>
</evidence>
<dbReference type="GO" id="GO:0005484">
    <property type="term" value="F:SNAP receptor activity"/>
    <property type="evidence" value="ECO:0007669"/>
    <property type="project" value="TreeGrafter"/>
</dbReference>
<keyword evidence="6 10" id="KW-1133">Transmembrane helix</keyword>
<gene>
    <name evidence="11" type="ORF">GAYE_SCF63G6675</name>
</gene>
<evidence type="ECO:0000256" key="8">
    <source>
        <dbReference type="ARBA" id="ARBA00023136"/>
    </source>
</evidence>
<evidence type="ECO:0000256" key="6">
    <source>
        <dbReference type="ARBA" id="ARBA00022989"/>
    </source>
</evidence>
<comment type="function">
    <text evidence="9">Involved in transport from the ER to the Golgi apparatus as well as in intra-Golgi transport. It belongs to a super-family of proteins called t-SNAREs or soluble NSF (N-ethylmaleimide-sensitive factor) attachment protein receptor.</text>
</comment>
<dbReference type="PIRSF" id="PIRSF027109">
    <property type="entry name" value="Golgi_SNARE"/>
    <property type="match status" value="1"/>
</dbReference>
<comment type="subunit">
    <text evidence="9">Component of several multiprotein Golgi SNARE complexes.</text>
</comment>
<keyword evidence="12" id="KW-1185">Reference proteome</keyword>
<dbReference type="GO" id="GO:0000139">
    <property type="term" value="C:Golgi membrane"/>
    <property type="evidence" value="ECO:0007669"/>
    <property type="project" value="UniProtKB-SubCell"/>
</dbReference>
<accession>A0AAV9IMH1</accession>
<dbReference type="Proteomes" id="UP001300502">
    <property type="component" value="Unassembled WGS sequence"/>
</dbReference>
<dbReference type="GO" id="GO:0006906">
    <property type="term" value="P:vesicle fusion"/>
    <property type="evidence" value="ECO:0007669"/>
    <property type="project" value="TreeGrafter"/>
</dbReference>
<dbReference type="GO" id="GO:0005801">
    <property type="term" value="C:cis-Golgi network"/>
    <property type="evidence" value="ECO:0007669"/>
    <property type="project" value="InterPro"/>
</dbReference>
<keyword evidence="8 9" id="KW-0472">Membrane</keyword>
<dbReference type="PANTHER" id="PTHR21094:SF2">
    <property type="entry name" value="GOLGI SNAP RECEPTOR COMPLEX MEMBER 1"/>
    <property type="match status" value="1"/>
</dbReference>
<name>A0AAV9IMH1_9RHOD</name>
<dbReference type="PANTHER" id="PTHR21094">
    <property type="entry name" value="GOS-28 SNARE- RELATED"/>
    <property type="match status" value="1"/>
</dbReference>
<dbReference type="GO" id="GO:0005797">
    <property type="term" value="C:Golgi medial cisterna"/>
    <property type="evidence" value="ECO:0007669"/>
    <property type="project" value="TreeGrafter"/>
</dbReference>
<dbReference type="EMBL" id="JANCYU010000068">
    <property type="protein sequence ID" value="KAK4528730.1"/>
    <property type="molecule type" value="Genomic_DNA"/>
</dbReference>
<comment type="subcellular location">
    <subcellularLocation>
        <location evidence="1">Golgi apparatus membrane</location>
        <topology evidence="1">Single-pass type IV membrane protein</topology>
    </subcellularLocation>
</comment>
<dbReference type="Pfam" id="PF12352">
    <property type="entry name" value="V-SNARE_C"/>
    <property type="match status" value="1"/>
</dbReference>
<comment type="caution">
    <text evidence="11">The sequence shown here is derived from an EMBL/GenBank/DDBJ whole genome shotgun (WGS) entry which is preliminary data.</text>
</comment>
<protein>
    <recommendedName>
        <fullName evidence="9">Golgi SNAP receptor complex member 1</fullName>
    </recommendedName>
</protein>
<reference evidence="11 12" key="1">
    <citation type="submission" date="2022-07" db="EMBL/GenBank/DDBJ databases">
        <title>Genome-wide signatures of adaptation to extreme environments.</title>
        <authorList>
            <person name="Cho C.H."/>
            <person name="Yoon H.S."/>
        </authorList>
    </citation>
    <scope>NUCLEOTIDE SEQUENCE [LARGE SCALE GENOMIC DNA]</scope>
    <source>
        <strain evidence="11 12">108.79 E11</strain>
    </source>
</reference>
<keyword evidence="4 10" id="KW-0812">Transmembrane</keyword>
<keyword evidence="5 9" id="KW-0653">Protein transport</keyword>
<evidence type="ECO:0000256" key="2">
    <source>
        <dbReference type="ARBA" id="ARBA00008473"/>
    </source>
</evidence>
<dbReference type="GO" id="GO:0006888">
    <property type="term" value="P:endoplasmic reticulum to Golgi vesicle-mediated transport"/>
    <property type="evidence" value="ECO:0007669"/>
    <property type="project" value="InterPro"/>
</dbReference>
<evidence type="ECO:0000256" key="5">
    <source>
        <dbReference type="ARBA" id="ARBA00022927"/>
    </source>
</evidence>